<evidence type="ECO:0000256" key="8">
    <source>
        <dbReference type="ARBA" id="ARBA00023098"/>
    </source>
</evidence>
<comment type="caution">
    <text evidence="14">The sequence shown here is derived from an EMBL/GenBank/DDBJ whole genome shotgun (WGS) entry which is preliminary data.</text>
</comment>
<organism evidence="14 15">
    <name type="scientific">Candidatus Fervidibacter japonicus</name>
    <dbReference type="NCBI Taxonomy" id="2035412"/>
    <lineage>
        <taxon>Bacteria</taxon>
        <taxon>Candidatus Fervidibacterota</taxon>
        <taxon>Candidatus Fervidibacter</taxon>
    </lineage>
</organism>
<dbReference type="CDD" id="cd05333">
    <property type="entry name" value="BKR_SDR_c"/>
    <property type="match status" value="1"/>
</dbReference>
<evidence type="ECO:0000256" key="5">
    <source>
        <dbReference type="ARBA" id="ARBA00022832"/>
    </source>
</evidence>
<proteinExistence type="inferred from homology"/>
<comment type="function">
    <text evidence="12">Catalyzes the NADPH-dependent reduction of beta-ketoacyl-ACP substrates to beta-hydroxyacyl-ACP products, the first reductive step in the elongation cycle of fatty acid biosynthesis.</text>
</comment>
<protein>
    <recommendedName>
        <fullName evidence="3 12">3-oxoacyl-[acyl-carrier-protein] reductase</fullName>
        <ecNumber evidence="3 12">1.1.1.100</ecNumber>
    </recommendedName>
</protein>
<dbReference type="InterPro" id="IPR002347">
    <property type="entry name" value="SDR_fam"/>
</dbReference>
<dbReference type="UniPathway" id="UPA00094"/>
<keyword evidence="6 11" id="KW-0521">NADP</keyword>
<keyword evidence="7 12" id="KW-0560">Oxidoreductase</keyword>
<evidence type="ECO:0000256" key="10">
    <source>
        <dbReference type="PIRSR" id="PIRSR611284-1"/>
    </source>
</evidence>
<dbReference type="Gene3D" id="3.40.50.720">
    <property type="entry name" value="NAD(P)-binding Rossmann-like Domain"/>
    <property type="match status" value="1"/>
</dbReference>
<dbReference type="InterPro" id="IPR050259">
    <property type="entry name" value="SDR"/>
</dbReference>
<keyword evidence="9 12" id="KW-0275">Fatty acid biosynthesis</keyword>
<dbReference type="NCBIfam" id="TIGR01830">
    <property type="entry name" value="3oxo_ACP_reduc"/>
    <property type="match status" value="1"/>
</dbReference>
<keyword evidence="5 12" id="KW-0276">Fatty acid metabolism</keyword>
<dbReference type="Proteomes" id="UP000236173">
    <property type="component" value="Unassembled WGS sequence"/>
</dbReference>
<evidence type="ECO:0000256" key="1">
    <source>
        <dbReference type="ARBA" id="ARBA00005194"/>
    </source>
</evidence>
<dbReference type="NCBIfam" id="NF009466">
    <property type="entry name" value="PRK12826.1-2"/>
    <property type="match status" value="1"/>
</dbReference>
<name>A0A2H5XBK1_9BACT</name>
<evidence type="ECO:0000256" key="12">
    <source>
        <dbReference type="RuleBase" id="RU366074"/>
    </source>
</evidence>
<evidence type="ECO:0000256" key="11">
    <source>
        <dbReference type="PIRSR" id="PIRSR611284-2"/>
    </source>
</evidence>
<dbReference type="PANTHER" id="PTHR42879:SF2">
    <property type="entry name" value="3-OXOACYL-[ACYL-CARRIER-PROTEIN] REDUCTASE FABG"/>
    <property type="match status" value="1"/>
</dbReference>
<dbReference type="PRINTS" id="PR00081">
    <property type="entry name" value="GDHRDH"/>
</dbReference>
<dbReference type="AlphaFoldDB" id="A0A2H5XBK1"/>
<comment type="subunit">
    <text evidence="12">Homotetramer.</text>
</comment>
<accession>A0A2H5XBK1</accession>
<dbReference type="InterPro" id="IPR057326">
    <property type="entry name" value="KR_dom"/>
</dbReference>
<dbReference type="PANTHER" id="PTHR42879">
    <property type="entry name" value="3-OXOACYL-(ACYL-CARRIER-PROTEIN) REDUCTASE"/>
    <property type="match status" value="1"/>
</dbReference>
<dbReference type="FunFam" id="3.40.50.720:FF:000037">
    <property type="entry name" value="3-oxoacyl-[acyl-carrier-protein] reductase FabG"/>
    <property type="match status" value="1"/>
</dbReference>
<dbReference type="InterPro" id="IPR036291">
    <property type="entry name" value="NAD(P)-bd_dom_sf"/>
</dbReference>
<dbReference type="Pfam" id="PF13561">
    <property type="entry name" value="adh_short_C2"/>
    <property type="match status" value="1"/>
</dbReference>
<feature type="active site" description="Proton acceptor" evidence="10">
    <location>
        <position position="175"/>
    </location>
</feature>
<dbReference type="PRINTS" id="PR00080">
    <property type="entry name" value="SDRFAMILY"/>
</dbReference>
<dbReference type="SMART" id="SM00822">
    <property type="entry name" value="PKS_KR"/>
    <property type="match status" value="1"/>
</dbReference>
<comment type="catalytic activity">
    <reaction evidence="12">
        <text>a (3R)-hydroxyacyl-[ACP] + NADP(+) = a 3-oxoacyl-[ACP] + NADPH + H(+)</text>
        <dbReference type="Rhea" id="RHEA:17397"/>
        <dbReference type="Rhea" id="RHEA-COMP:9916"/>
        <dbReference type="Rhea" id="RHEA-COMP:9945"/>
        <dbReference type="ChEBI" id="CHEBI:15378"/>
        <dbReference type="ChEBI" id="CHEBI:57783"/>
        <dbReference type="ChEBI" id="CHEBI:58349"/>
        <dbReference type="ChEBI" id="CHEBI:78776"/>
        <dbReference type="ChEBI" id="CHEBI:78827"/>
        <dbReference type="EC" id="1.1.1.100"/>
    </reaction>
</comment>
<sequence>MNAAFFFGVTCMSANAFGALALDGKVALVTGGSRGIGAAVVRLLAQRGAHVAFCYRQNAERAAALAREVQEATGQQVLAVQTDVADSQQVAAMVDQVRATLGEVDILVNNAGIARDTLLLRMDDAKWDEVLNTNLRGAFLCIRATLPMMLAKRWGRIINISSVVGIMGNAGQANYAAAKAGLIGLTKSLAKELGGRNITVNAVAPGFIVTDMTAALPESTRDRYLNQIALRRFGQPEEVAEVVAFLASEAARYVTGQVVVVDGGLV</sequence>
<dbReference type="SUPFAM" id="SSF51735">
    <property type="entry name" value="NAD(P)-binding Rossmann-fold domains"/>
    <property type="match status" value="1"/>
</dbReference>
<evidence type="ECO:0000313" key="15">
    <source>
        <dbReference type="Proteomes" id="UP000236173"/>
    </source>
</evidence>
<feature type="binding site" evidence="11">
    <location>
        <position position="208"/>
    </location>
    <ligand>
        <name>NADP(+)</name>
        <dbReference type="ChEBI" id="CHEBI:58349"/>
    </ligand>
</feature>
<dbReference type="EC" id="1.1.1.100" evidence="3 12"/>
<dbReference type="InterPro" id="IPR011284">
    <property type="entry name" value="3oxo_ACP_reduc"/>
</dbReference>
<keyword evidence="8 12" id="KW-0443">Lipid metabolism</keyword>
<feature type="binding site" evidence="11">
    <location>
        <begin position="31"/>
        <end position="34"/>
    </location>
    <ligand>
        <name>NADP(+)</name>
        <dbReference type="ChEBI" id="CHEBI:58349"/>
    </ligand>
</feature>
<evidence type="ECO:0000256" key="7">
    <source>
        <dbReference type="ARBA" id="ARBA00023002"/>
    </source>
</evidence>
<comment type="pathway">
    <text evidence="1 12">Lipid metabolism; fatty acid biosynthesis.</text>
</comment>
<dbReference type="GO" id="GO:0004316">
    <property type="term" value="F:3-oxoacyl-[acyl-carrier-protein] reductase (NADPH) activity"/>
    <property type="evidence" value="ECO:0007669"/>
    <property type="project" value="UniProtKB-UniRule"/>
</dbReference>
<dbReference type="GO" id="GO:0006633">
    <property type="term" value="P:fatty acid biosynthetic process"/>
    <property type="evidence" value="ECO:0007669"/>
    <property type="project" value="UniProtKB-UniPathway"/>
</dbReference>
<evidence type="ECO:0000256" key="4">
    <source>
        <dbReference type="ARBA" id="ARBA00022516"/>
    </source>
</evidence>
<dbReference type="PROSITE" id="PS00061">
    <property type="entry name" value="ADH_SHORT"/>
    <property type="match status" value="1"/>
</dbReference>
<evidence type="ECO:0000256" key="9">
    <source>
        <dbReference type="ARBA" id="ARBA00023160"/>
    </source>
</evidence>
<feature type="binding site" evidence="11">
    <location>
        <begin position="175"/>
        <end position="179"/>
    </location>
    <ligand>
        <name>NADP(+)</name>
        <dbReference type="ChEBI" id="CHEBI:58349"/>
    </ligand>
</feature>
<evidence type="ECO:0000256" key="6">
    <source>
        <dbReference type="ARBA" id="ARBA00022857"/>
    </source>
</evidence>
<evidence type="ECO:0000313" key="14">
    <source>
        <dbReference type="EMBL" id="GBC98568.1"/>
    </source>
</evidence>
<feature type="binding site" evidence="11">
    <location>
        <position position="110"/>
    </location>
    <ligand>
        <name>NADP(+)</name>
        <dbReference type="ChEBI" id="CHEBI:58349"/>
    </ligand>
</feature>
<comment type="similarity">
    <text evidence="2 12">Belongs to the short-chain dehydrogenases/reductases (SDR) family.</text>
</comment>
<gene>
    <name evidence="14" type="primary">fabG_2</name>
    <name evidence="14" type="ORF">HRbin17_01081</name>
</gene>
<dbReference type="EMBL" id="BEHT01000012">
    <property type="protein sequence ID" value="GBC98568.1"/>
    <property type="molecule type" value="Genomic_DNA"/>
</dbReference>
<feature type="domain" description="Ketoreductase" evidence="13">
    <location>
        <begin position="25"/>
        <end position="206"/>
    </location>
</feature>
<dbReference type="InterPro" id="IPR020904">
    <property type="entry name" value="Sc_DH/Rdtase_CS"/>
</dbReference>
<evidence type="ECO:0000256" key="2">
    <source>
        <dbReference type="ARBA" id="ARBA00006484"/>
    </source>
</evidence>
<keyword evidence="4 12" id="KW-0444">Lipid biosynthesis</keyword>
<evidence type="ECO:0000256" key="3">
    <source>
        <dbReference type="ARBA" id="ARBA00012948"/>
    </source>
</evidence>
<dbReference type="NCBIfam" id="NF005559">
    <property type="entry name" value="PRK07231.1"/>
    <property type="match status" value="1"/>
</dbReference>
<dbReference type="GO" id="GO:0051287">
    <property type="term" value="F:NAD binding"/>
    <property type="evidence" value="ECO:0007669"/>
    <property type="project" value="UniProtKB-UniRule"/>
</dbReference>
<evidence type="ECO:0000259" key="13">
    <source>
        <dbReference type="SMART" id="SM00822"/>
    </source>
</evidence>
<reference evidence="15" key="1">
    <citation type="submission" date="2017-09" db="EMBL/GenBank/DDBJ databases">
        <title>Metaegenomics of thermophilic ammonia-oxidizing enrichment culture.</title>
        <authorList>
            <person name="Kato S."/>
            <person name="Suzuki K."/>
        </authorList>
    </citation>
    <scope>NUCLEOTIDE SEQUENCE [LARGE SCALE GENOMIC DNA]</scope>
</reference>